<evidence type="ECO:0000259" key="1">
    <source>
        <dbReference type="Pfam" id="PF03551"/>
    </source>
</evidence>
<organism evidence="3 4">
    <name type="scientific">Comamonas nitrativorans</name>
    <dbReference type="NCBI Taxonomy" id="108437"/>
    <lineage>
        <taxon>Bacteria</taxon>
        <taxon>Pseudomonadati</taxon>
        <taxon>Pseudomonadota</taxon>
        <taxon>Betaproteobacteria</taxon>
        <taxon>Burkholderiales</taxon>
        <taxon>Comamonadaceae</taxon>
        <taxon>Comamonas</taxon>
    </lineage>
</organism>
<gene>
    <name evidence="3" type="ORF">ACFO3A_04500</name>
</gene>
<dbReference type="Proteomes" id="UP001595967">
    <property type="component" value="Unassembled WGS sequence"/>
</dbReference>
<dbReference type="PANTHER" id="PTHR43252:SF4">
    <property type="entry name" value="TRANSCRIPTIONAL REGULATORY PROTEIN"/>
    <property type="match status" value="1"/>
</dbReference>
<evidence type="ECO:0000313" key="3">
    <source>
        <dbReference type="EMBL" id="MFC4621468.1"/>
    </source>
</evidence>
<dbReference type="PANTHER" id="PTHR43252">
    <property type="entry name" value="TRANSCRIPTIONAL REGULATOR YQJI"/>
    <property type="match status" value="1"/>
</dbReference>
<feature type="domain" description="Transcription regulator PadR C-terminal" evidence="2">
    <location>
        <begin position="92"/>
        <end position="175"/>
    </location>
</feature>
<dbReference type="EMBL" id="JBHSEW010000003">
    <property type="protein sequence ID" value="MFC4621468.1"/>
    <property type="molecule type" value="Genomic_DNA"/>
</dbReference>
<feature type="domain" description="Transcription regulator PadR N-terminal" evidence="1">
    <location>
        <begin position="7"/>
        <end position="80"/>
    </location>
</feature>
<dbReference type="SUPFAM" id="SSF46785">
    <property type="entry name" value="Winged helix' DNA-binding domain"/>
    <property type="match status" value="1"/>
</dbReference>
<dbReference type="Pfam" id="PF10400">
    <property type="entry name" value="Vir_act_alpha_C"/>
    <property type="match status" value="1"/>
</dbReference>
<reference evidence="4" key="1">
    <citation type="journal article" date="2019" name="Int. J. Syst. Evol. Microbiol.">
        <title>The Global Catalogue of Microorganisms (GCM) 10K type strain sequencing project: providing services to taxonomists for standard genome sequencing and annotation.</title>
        <authorList>
            <consortium name="The Broad Institute Genomics Platform"/>
            <consortium name="The Broad Institute Genome Sequencing Center for Infectious Disease"/>
            <person name="Wu L."/>
            <person name="Ma J."/>
        </authorList>
    </citation>
    <scope>NUCLEOTIDE SEQUENCE [LARGE SCALE GENOMIC DNA]</scope>
    <source>
        <strain evidence="4">JCM 11650</strain>
    </source>
</reference>
<proteinExistence type="predicted"/>
<evidence type="ECO:0000313" key="4">
    <source>
        <dbReference type="Proteomes" id="UP001595967"/>
    </source>
</evidence>
<evidence type="ECO:0000259" key="2">
    <source>
        <dbReference type="Pfam" id="PF10400"/>
    </source>
</evidence>
<accession>A0ABV9GWL1</accession>
<dbReference type="Pfam" id="PF03551">
    <property type="entry name" value="PadR"/>
    <property type="match status" value="1"/>
</dbReference>
<comment type="caution">
    <text evidence="3">The sequence shown here is derived from an EMBL/GenBank/DDBJ whole genome shotgun (WGS) entry which is preliminary data.</text>
</comment>
<dbReference type="InterPro" id="IPR036390">
    <property type="entry name" value="WH_DNA-bd_sf"/>
</dbReference>
<keyword evidence="4" id="KW-1185">Reference proteome</keyword>
<dbReference type="RefSeq" id="WP_377724365.1">
    <property type="nucleotide sequence ID" value="NZ_JBHSEW010000003.1"/>
</dbReference>
<protein>
    <submittedName>
        <fullName evidence="3">PadR family transcriptional regulator</fullName>
    </submittedName>
</protein>
<dbReference type="InterPro" id="IPR018309">
    <property type="entry name" value="Tscrpt_reg_PadR_C"/>
</dbReference>
<name>A0ABV9GWL1_9BURK</name>
<dbReference type="InterPro" id="IPR036388">
    <property type="entry name" value="WH-like_DNA-bd_sf"/>
</dbReference>
<dbReference type="Gene3D" id="6.10.140.190">
    <property type="match status" value="1"/>
</dbReference>
<dbReference type="Gene3D" id="1.10.10.10">
    <property type="entry name" value="Winged helix-like DNA-binding domain superfamily/Winged helix DNA-binding domain"/>
    <property type="match status" value="1"/>
</dbReference>
<sequence>MSLPHAVLTSLLEKATSGYDLARRFDKSIGYFWHATHQQIYRELARMEAAGWIAAFVPPDAGKTRKKHYRVLPAGRQELARWALEPTAPMDLRDAFTVKLRADAVLDEIDLVPELERHLALHQAQLAHYQRIEAQDFPPGQPLPRAQAIQHLILKRGMLYEQAQIAWGREMLVLLGDQNT</sequence>
<dbReference type="InterPro" id="IPR005149">
    <property type="entry name" value="Tscrpt_reg_PadR_N"/>
</dbReference>